<organism evidence="2 3">
    <name type="scientific">Collichthys lucidus</name>
    <name type="common">Big head croaker</name>
    <name type="synonym">Sciaena lucida</name>
    <dbReference type="NCBI Taxonomy" id="240159"/>
    <lineage>
        <taxon>Eukaryota</taxon>
        <taxon>Metazoa</taxon>
        <taxon>Chordata</taxon>
        <taxon>Craniata</taxon>
        <taxon>Vertebrata</taxon>
        <taxon>Euteleostomi</taxon>
        <taxon>Actinopterygii</taxon>
        <taxon>Neopterygii</taxon>
        <taxon>Teleostei</taxon>
        <taxon>Neoteleostei</taxon>
        <taxon>Acanthomorphata</taxon>
        <taxon>Eupercaria</taxon>
        <taxon>Sciaenidae</taxon>
        <taxon>Collichthys</taxon>
    </lineage>
</organism>
<sequence>MSENLRYVAFSLFLKYIYSSPPKSFEEKMERESSSYTGTAGRNTEPASPVRKNINEDNTCVDNSHSSSRDGTCGTTDVARARWTLLRQVLLSLK</sequence>
<feature type="compositionally biased region" description="Polar residues" evidence="1">
    <location>
        <begin position="56"/>
        <end position="74"/>
    </location>
</feature>
<feature type="region of interest" description="Disordered" evidence="1">
    <location>
        <begin position="23"/>
        <end position="74"/>
    </location>
</feature>
<keyword evidence="3" id="KW-1185">Reference proteome</keyword>
<protein>
    <submittedName>
        <fullName evidence="2">Uncharacterized protein</fullName>
    </submittedName>
</protein>
<accession>A0A4U5VCX1</accession>
<feature type="compositionally biased region" description="Basic and acidic residues" evidence="1">
    <location>
        <begin position="24"/>
        <end position="33"/>
    </location>
</feature>
<reference evidence="2 3" key="1">
    <citation type="submission" date="2019-01" db="EMBL/GenBank/DDBJ databases">
        <title>Genome Assembly of Collichthys lucidus.</title>
        <authorList>
            <person name="Cai M."/>
            <person name="Xiao S."/>
        </authorList>
    </citation>
    <scope>NUCLEOTIDE SEQUENCE [LARGE SCALE GENOMIC DNA]</scope>
    <source>
        <strain evidence="2">JT15FE1705JMU</strain>
        <tissue evidence="2">Muscle</tissue>
    </source>
</reference>
<name>A0A4U5VCX1_COLLU</name>
<gene>
    <name evidence="2" type="ORF">D9C73_019408</name>
</gene>
<evidence type="ECO:0000256" key="1">
    <source>
        <dbReference type="SAM" id="MobiDB-lite"/>
    </source>
</evidence>
<dbReference type="AlphaFoldDB" id="A0A4U5VCX1"/>
<feature type="compositionally biased region" description="Polar residues" evidence="1">
    <location>
        <begin position="34"/>
        <end position="46"/>
    </location>
</feature>
<dbReference type="Proteomes" id="UP000298787">
    <property type="component" value="Chromosome 17"/>
</dbReference>
<dbReference type="EMBL" id="CM014094">
    <property type="protein sequence ID" value="TKS85934.1"/>
    <property type="molecule type" value="Genomic_DNA"/>
</dbReference>
<dbReference type="STRING" id="240159.A0A4U5VCX1"/>
<evidence type="ECO:0000313" key="2">
    <source>
        <dbReference type="EMBL" id="TKS85934.1"/>
    </source>
</evidence>
<evidence type="ECO:0000313" key="3">
    <source>
        <dbReference type="Proteomes" id="UP000298787"/>
    </source>
</evidence>
<proteinExistence type="predicted"/>